<sequence length="1105" mass="129022">MNNYIYVTQNETPYRLLISKKTLSDLLLEISWTYNFFNCKKICRTMKNCMSYILLSLNYQENQTFISNLKKLPAKKITIWKKLRGCIVIQQEFHINKGKINLDFIDHKSSIQWIKQWIRQQKCLSCGRIYSTNHSCTYNRSSFYYHQIASSKKFWENIHFQPIGENQNTLKLFLVYDVETYTCSDSSGTTLQPVLLCFSIFGDDQLTTIAKQEITKDELIQQNENVYFWHCPSPNVISHNFKLLRENILRKLTEKLINHILTPENKEILEEYKKKQQFESIFQICPMKNEIILSLVIKPIFLEFYIVGHNIQSFDEILLATQVLNTENFPYQPFLNIDRNFIPRQGKILFNDITISFPNPEYFIEKKEQQYNQEILAFAKEGQPHYKNTKNFYVKSMVRDTYQMTHTSLRNAALAYNLSISKGTCPFKAVNDFYSLGTYKQDQDTKFPDITYWSSTEEYAEELNIWKSKNIKQYNLEKELLEYCCRDVKITAELTSCLLNTFNQFVQQEFNLNCNFNLFKRPTISSNSHAIFRQIHFKNHGHKINTLPNIVAPSEEMYSFVRQSVRGGRCYPTYLGIFQENLYVYDICGMYASALTHPMPYGIPVGLQERDTEIEKLNNILGSNKQLSYFKDIKPMIVSIDAFPPPREKLDPLPPICSKKSGRLCWTNEPLHEEVVTSIDIITLHNRGWKVKILKHPLNTVFPEWNTCCKEYVQANITAKERATSEGNNVKRAISKLLSNALYGSFATKEDNNIIVFEQSITPKIQEKLQNNELQIENICCIPTNQLPNTEITDLQYYQSKSKLSEERASFSQDDELTSPFDPEPDESRDLPTSQSQVKIATYKPFKIIDVTSDCLTIYMLKATKEFPTNKRYPTQLASFVLAWTRAFVSEWANILYSENQDTDIEKKPLKAIYGDTDSFFLTELGHNLMQTSGKHRLKTKTSPLIYNPKDPMLTWAVECETNCNNCNKPAYCPESIFLSPKFQNLKKIPQNFKSPQNGKLRAKGHSTVTLTFDILRECFNYHKSCTLPARKFTTERTALKRTLHKPYGQFKPFTIHEIKLIRELRPWHDPTLAFISENILIPYDLEHRNPRPSSTFLLTEFDDI</sequence>
<dbReference type="PIRSF" id="PIRSF000788">
    <property type="entry name" value="DPol_ADV"/>
    <property type="match status" value="1"/>
</dbReference>
<dbReference type="GO" id="GO:0000166">
    <property type="term" value="F:nucleotide binding"/>
    <property type="evidence" value="ECO:0007669"/>
    <property type="project" value="UniProtKB-UniRule"/>
</dbReference>
<dbReference type="PRINTS" id="PR00106">
    <property type="entry name" value="DNAPOLB"/>
</dbReference>
<comment type="similarity">
    <text evidence="2 12 13">Belongs to the DNA polymerase type-B family.</text>
</comment>
<dbReference type="GO" id="GO:0042025">
    <property type="term" value="C:host cell nucleus"/>
    <property type="evidence" value="ECO:0007669"/>
    <property type="project" value="UniProtKB-SubCell"/>
</dbReference>
<dbReference type="SUPFAM" id="SSF56672">
    <property type="entry name" value="DNA/RNA polymerases"/>
    <property type="match status" value="1"/>
</dbReference>
<dbReference type="GO" id="GO:0006260">
    <property type="term" value="P:DNA replication"/>
    <property type="evidence" value="ECO:0007669"/>
    <property type="project" value="UniProtKB-KW"/>
</dbReference>
<evidence type="ECO:0000256" key="10">
    <source>
        <dbReference type="ARBA" id="ARBA00046822"/>
    </source>
</evidence>
<reference evidence="16" key="1">
    <citation type="journal article" date="2021" name="Eur. J. Wildl. Res.">
        <title>Increased mortality in wild tits in North Rhine-Westphalia (Germany) in 2020 with a special focus on Suttonella ornithocola and other infectious pathogens.</title>
        <authorList>
            <person name="Fischer L."/>
            <person name="Peters M."/>
            <person name="Merbach S."/>
            <person name="Eydner M."/>
            <person name="Kuczka A."/>
            <person name="Lambertz J."/>
            <person name="Kummerfeld M."/>
            <person name="Kahnt K."/>
            <person name="Weiss A."/>
            <person name="Petersen H."/>
        </authorList>
    </citation>
    <scope>NUCLEOTIDE SEQUENCE</scope>
    <source>
        <strain evidence="16">S478/20</strain>
    </source>
</reference>
<dbReference type="EC" id="2.7.7.7" evidence="12 13"/>
<dbReference type="GO" id="GO:0003677">
    <property type="term" value="F:DNA binding"/>
    <property type="evidence" value="ECO:0007669"/>
    <property type="project" value="UniProtKB-UniRule"/>
</dbReference>
<evidence type="ECO:0000256" key="4">
    <source>
        <dbReference type="ARBA" id="ARBA00022679"/>
    </source>
</evidence>
<evidence type="ECO:0000256" key="13">
    <source>
        <dbReference type="RuleBase" id="RU000442"/>
    </source>
</evidence>
<dbReference type="Proteomes" id="UP001059127">
    <property type="component" value="Segment"/>
</dbReference>
<proteinExistence type="inferred from homology"/>
<keyword evidence="8" id="KW-1194">Viral DNA replication</keyword>
<evidence type="ECO:0000256" key="14">
    <source>
        <dbReference type="SAM" id="MobiDB-lite"/>
    </source>
</evidence>
<feature type="region of interest" description="Disordered" evidence="14">
    <location>
        <begin position="809"/>
        <end position="834"/>
    </location>
</feature>
<dbReference type="InterPro" id="IPR004868">
    <property type="entry name" value="DNA-dir_DNA_pol_B_mt/vir"/>
</dbReference>
<dbReference type="InterPro" id="IPR006172">
    <property type="entry name" value="DNA-dir_DNA_pol_B"/>
</dbReference>
<dbReference type="InterPro" id="IPR014382">
    <property type="entry name" value="DNA-dir_DNA_pol_B_adenovir"/>
</dbReference>
<keyword evidence="4 12" id="KW-0808">Transferase</keyword>
<accession>A0A9E6UQH5</accession>
<feature type="domain" description="DNA-directed DNA polymerase family B mitochondria/virus" evidence="15">
    <location>
        <begin position="337"/>
        <end position="813"/>
    </location>
</feature>
<dbReference type="InterPro" id="IPR043502">
    <property type="entry name" value="DNA/RNA_pol_sf"/>
</dbReference>
<organism evidence="16">
    <name type="scientific">Siadenovirus sp</name>
    <dbReference type="NCBI Taxonomy" id="2671519"/>
    <lineage>
        <taxon>Viruses</taxon>
        <taxon>Varidnaviria</taxon>
        <taxon>Bamfordvirae</taxon>
        <taxon>Preplasmiviricota</taxon>
        <taxon>Polisuviricotina</taxon>
        <taxon>Pharingeaviricetes</taxon>
        <taxon>Rowavirales</taxon>
        <taxon>Adenoviridae</taxon>
        <taxon>Siadenovirus</taxon>
    </lineage>
</organism>
<keyword evidence="9 12" id="KW-0238">DNA-binding</keyword>
<dbReference type="InterPro" id="IPR012337">
    <property type="entry name" value="RNaseH-like_sf"/>
</dbReference>
<dbReference type="SUPFAM" id="SSF53098">
    <property type="entry name" value="Ribonuclease H-like"/>
    <property type="match status" value="1"/>
</dbReference>
<dbReference type="EMBL" id="MW508338">
    <property type="protein sequence ID" value="QZW33239.2"/>
    <property type="molecule type" value="Genomic_DNA"/>
</dbReference>
<keyword evidence="17" id="KW-1185">Reference proteome</keyword>
<comment type="subunit">
    <text evidence="10">Heterodimer with the terminal protein; this heterodimer binds to bp 9 to 18 of the genome. Forms a complex with viral pTP, DBP and hosts NFIA and POU2F1/OCT1 for initiation of replication.</text>
</comment>
<dbReference type="SMART" id="SM00486">
    <property type="entry name" value="POLBc"/>
    <property type="match status" value="1"/>
</dbReference>
<name>A0A9E6UQH5_9ADEN</name>
<evidence type="ECO:0000256" key="12">
    <source>
        <dbReference type="PIRNR" id="PIRNR000788"/>
    </source>
</evidence>
<dbReference type="GO" id="GO:0003887">
    <property type="term" value="F:DNA-directed DNA polymerase activity"/>
    <property type="evidence" value="ECO:0007669"/>
    <property type="project" value="UniProtKB-UniRule"/>
</dbReference>
<evidence type="ECO:0000256" key="7">
    <source>
        <dbReference type="ARBA" id="ARBA00022932"/>
    </source>
</evidence>
<evidence type="ECO:0000256" key="9">
    <source>
        <dbReference type="ARBA" id="ARBA00023125"/>
    </source>
</evidence>
<evidence type="ECO:0000259" key="15">
    <source>
        <dbReference type="Pfam" id="PF03175"/>
    </source>
</evidence>
<keyword evidence="5 12" id="KW-0548">Nucleotidyltransferase</keyword>
<protein>
    <recommendedName>
        <fullName evidence="12 13">DNA polymerase</fullName>
        <ecNumber evidence="12 13">2.7.7.7</ecNumber>
    </recommendedName>
</protein>
<dbReference type="InterPro" id="IPR017964">
    <property type="entry name" value="DNA-dir_DNA_pol_B_CS"/>
</dbReference>
<reference evidence="16" key="2">
    <citation type="journal article" date="2022" name="Infect. Genet. Evol.">
        <title>The genome and phylogenetic analyses of tit siadenoviruses reveal both a novel avian host and viral species.</title>
        <authorList>
            <person name="Gellert A."/>
            <person name="Benko M."/>
            <person name="Harrach B."/>
            <person name="Peters M."/>
            <person name="Kajan G.L."/>
        </authorList>
    </citation>
    <scope>NUCLEOTIDE SEQUENCE</scope>
    <source>
        <strain evidence="16">S478/20</strain>
    </source>
</reference>
<dbReference type="Pfam" id="PF03175">
    <property type="entry name" value="DNA_pol_B_2"/>
    <property type="match status" value="1"/>
</dbReference>
<evidence type="ECO:0000256" key="2">
    <source>
        <dbReference type="ARBA" id="ARBA00005755"/>
    </source>
</evidence>
<evidence type="ECO:0000313" key="17">
    <source>
        <dbReference type="Proteomes" id="UP001059127"/>
    </source>
</evidence>
<evidence type="ECO:0000256" key="3">
    <source>
        <dbReference type="ARBA" id="ARBA00022562"/>
    </source>
</evidence>
<evidence type="ECO:0000256" key="8">
    <source>
        <dbReference type="ARBA" id="ARBA00023109"/>
    </source>
</evidence>
<keyword evidence="3" id="KW-1048">Host nucleus</keyword>
<evidence type="ECO:0000313" key="16">
    <source>
        <dbReference type="EMBL" id="QZW33239.2"/>
    </source>
</evidence>
<comment type="subcellular location">
    <subcellularLocation>
        <location evidence="1">Host nucleus</location>
    </subcellularLocation>
</comment>
<comment type="catalytic activity">
    <reaction evidence="11 12 13">
        <text>DNA(n) + a 2'-deoxyribonucleoside 5'-triphosphate = DNA(n+1) + diphosphate</text>
        <dbReference type="Rhea" id="RHEA:22508"/>
        <dbReference type="Rhea" id="RHEA-COMP:17339"/>
        <dbReference type="Rhea" id="RHEA-COMP:17340"/>
        <dbReference type="ChEBI" id="CHEBI:33019"/>
        <dbReference type="ChEBI" id="CHEBI:61560"/>
        <dbReference type="ChEBI" id="CHEBI:173112"/>
        <dbReference type="EC" id="2.7.7.7"/>
    </reaction>
</comment>
<evidence type="ECO:0000256" key="6">
    <source>
        <dbReference type="ARBA" id="ARBA00022705"/>
    </source>
</evidence>
<keyword evidence="6 12" id="KW-0235">DNA replication</keyword>
<evidence type="ECO:0000256" key="11">
    <source>
        <dbReference type="ARBA" id="ARBA00049244"/>
    </source>
</evidence>
<feature type="compositionally biased region" description="Acidic residues" evidence="14">
    <location>
        <begin position="813"/>
        <end position="827"/>
    </location>
</feature>
<dbReference type="PROSITE" id="PS00116">
    <property type="entry name" value="DNA_POLYMERASE_B"/>
    <property type="match status" value="1"/>
</dbReference>
<keyword evidence="7 12" id="KW-0239">DNA-directed DNA polymerase</keyword>
<dbReference type="GO" id="GO:0039693">
    <property type="term" value="P:viral DNA genome replication"/>
    <property type="evidence" value="ECO:0007669"/>
    <property type="project" value="UniProtKB-KW"/>
</dbReference>
<evidence type="ECO:0000256" key="5">
    <source>
        <dbReference type="ARBA" id="ARBA00022695"/>
    </source>
</evidence>
<evidence type="ECO:0000256" key="1">
    <source>
        <dbReference type="ARBA" id="ARBA00004147"/>
    </source>
</evidence>